<dbReference type="InterPro" id="IPR020846">
    <property type="entry name" value="MFS_dom"/>
</dbReference>
<keyword evidence="3 5" id="KW-1133">Transmembrane helix</keyword>
<dbReference type="Pfam" id="PF00083">
    <property type="entry name" value="Sugar_tr"/>
    <property type="match status" value="1"/>
</dbReference>
<feature type="transmembrane region" description="Helical" evidence="5">
    <location>
        <begin position="474"/>
        <end position="497"/>
    </location>
</feature>
<comment type="subcellular location">
    <subcellularLocation>
        <location evidence="1">Membrane</location>
        <topology evidence="1">Multi-pass membrane protein</topology>
    </subcellularLocation>
</comment>
<keyword evidence="4 5" id="KW-0472">Membrane</keyword>
<feature type="transmembrane region" description="Helical" evidence="5">
    <location>
        <begin position="416"/>
        <end position="437"/>
    </location>
</feature>
<feature type="transmembrane region" description="Helical" evidence="5">
    <location>
        <begin position="565"/>
        <end position="586"/>
    </location>
</feature>
<dbReference type="EMBL" id="JAUCMV010000003">
    <property type="protein sequence ID" value="KAK0412840.1"/>
    <property type="molecule type" value="Genomic_DNA"/>
</dbReference>
<dbReference type="SUPFAM" id="SSF103473">
    <property type="entry name" value="MFS general substrate transporter"/>
    <property type="match status" value="1"/>
</dbReference>
<evidence type="ECO:0000256" key="2">
    <source>
        <dbReference type="ARBA" id="ARBA00022692"/>
    </source>
</evidence>
<evidence type="ECO:0000313" key="8">
    <source>
        <dbReference type="Proteomes" id="UP001175271"/>
    </source>
</evidence>
<evidence type="ECO:0000259" key="6">
    <source>
        <dbReference type="PROSITE" id="PS50850"/>
    </source>
</evidence>
<dbReference type="InterPro" id="IPR005829">
    <property type="entry name" value="Sugar_transporter_CS"/>
</dbReference>
<dbReference type="InterPro" id="IPR036259">
    <property type="entry name" value="MFS_trans_sf"/>
</dbReference>
<dbReference type="PANTHER" id="PTHR23503:SF108">
    <property type="entry name" value="MAJOR FACILITATOR SUPERFAMILY (MFS) PROFILE DOMAIN-CONTAINING PROTEIN"/>
    <property type="match status" value="1"/>
</dbReference>
<feature type="transmembrane region" description="Helical" evidence="5">
    <location>
        <begin position="628"/>
        <end position="646"/>
    </location>
</feature>
<evidence type="ECO:0000313" key="7">
    <source>
        <dbReference type="EMBL" id="KAK0412840.1"/>
    </source>
</evidence>
<keyword evidence="2 5" id="KW-0812">Transmembrane</keyword>
<evidence type="ECO:0000256" key="5">
    <source>
        <dbReference type="SAM" id="Phobius"/>
    </source>
</evidence>
<proteinExistence type="predicted"/>
<feature type="transmembrane region" description="Helical" evidence="5">
    <location>
        <begin position="696"/>
        <end position="719"/>
    </location>
</feature>
<evidence type="ECO:0000256" key="3">
    <source>
        <dbReference type="ARBA" id="ARBA00022989"/>
    </source>
</evidence>
<dbReference type="Gene3D" id="1.20.1250.20">
    <property type="entry name" value="MFS general substrate transporter like domains"/>
    <property type="match status" value="1"/>
</dbReference>
<sequence length="796" mass="90290">MPSFTDSVLADIIGMCDSKTAFVATRQVSRRFCDMSSKHGPKHTLSMEPKRKVRIVPTNEKSGISVQEVDKEFPLCFAEEMLSMIPSFFAITELALYVDDHNVERILKVMTREKELFQVRKLDINAVSCCFEKLKPLVEYFGNQEISLAASVNLKFRLQQFFALLRNSKFDINRLSVIVANRQEAKEFLSLYKLCSPIMPSTESLCEVHVQEIKQSTTYFRLADLPKQELPLGLRDKYMVDVKLCVTEDWRHQFIQIHTVTKVHQRRQEIEKLKAGFVPVRRRVTRFLISGETMLDPRGNAVKIILVFGTLSVLVNFQEGYSNSYPNTAFLTFKEYINNSYIEREDPKGLQEWQFTWLWSGMLNVWFLGYLVGTFATPYLNDNYGRKTSLLLSNIVSLIGTIVATSSIPLRWPELFFFSRVLASASCGVSFGSLIIFLQETTPTEQRGLTSFLSEVAFVAMDMLGMGFGMDVVLGKYLAGLIGFGAIPGILAILVTLPMKETPKYLLINRNNRKAAMEALIYYRGEREDNEKVLEEMLKESDDKIGMPVVQAIREVFVTKHLRKAFMIGVLALQMVVGNWPMMYLSTDLLEAHFNSSIAQLSSFLFTLGNFLASLCGMFCVDKYGRRPMLILFGILNILSMAGYVLFDRLSFYVHQSFSYGCIVSLVAYGVTYGGALGPIAFFITSELVPQRFRSLVQSMVFAVNTVNNFVFSFATLPAYQYFDVWSFIPLFIVPSVVCIFYLIKTLPETKGREIHEIVDDLARASAVDYSKIKPVNGLDSSDVGKNRKSYGSTEL</sequence>
<dbReference type="InterPro" id="IPR045263">
    <property type="entry name" value="GLUT"/>
</dbReference>
<feature type="domain" description="Major facilitator superfamily (MFS) profile" evidence="6">
    <location>
        <begin position="304"/>
        <end position="751"/>
    </location>
</feature>
<feature type="transmembrane region" description="Helical" evidence="5">
    <location>
        <begin position="449"/>
        <end position="468"/>
    </location>
</feature>
<feature type="transmembrane region" description="Helical" evidence="5">
    <location>
        <begin position="391"/>
        <end position="410"/>
    </location>
</feature>
<organism evidence="7 8">
    <name type="scientific">Steinernema hermaphroditum</name>
    <dbReference type="NCBI Taxonomy" id="289476"/>
    <lineage>
        <taxon>Eukaryota</taxon>
        <taxon>Metazoa</taxon>
        <taxon>Ecdysozoa</taxon>
        <taxon>Nematoda</taxon>
        <taxon>Chromadorea</taxon>
        <taxon>Rhabditida</taxon>
        <taxon>Tylenchina</taxon>
        <taxon>Panagrolaimomorpha</taxon>
        <taxon>Strongyloidoidea</taxon>
        <taxon>Steinernematidae</taxon>
        <taxon>Steinernema</taxon>
    </lineage>
</organism>
<dbReference type="AlphaFoldDB" id="A0AA39HVF6"/>
<dbReference type="Proteomes" id="UP001175271">
    <property type="component" value="Unassembled WGS sequence"/>
</dbReference>
<feature type="transmembrane region" description="Helical" evidence="5">
    <location>
        <begin position="658"/>
        <end position="684"/>
    </location>
</feature>
<name>A0AA39HVF6_9BILA</name>
<comment type="caution">
    <text evidence="7">The sequence shown here is derived from an EMBL/GenBank/DDBJ whole genome shotgun (WGS) entry which is preliminary data.</text>
</comment>
<dbReference type="PROSITE" id="PS50850">
    <property type="entry name" value="MFS"/>
    <property type="match status" value="1"/>
</dbReference>
<feature type="transmembrane region" description="Helical" evidence="5">
    <location>
        <begin position="598"/>
        <end position="621"/>
    </location>
</feature>
<dbReference type="GO" id="GO:0015149">
    <property type="term" value="F:hexose transmembrane transporter activity"/>
    <property type="evidence" value="ECO:0007669"/>
    <property type="project" value="TreeGrafter"/>
</dbReference>
<dbReference type="PROSITE" id="PS00216">
    <property type="entry name" value="SUGAR_TRANSPORT_1"/>
    <property type="match status" value="1"/>
</dbReference>
<dbReference type="PANTHER" id="PTHR23503">
    <property type="entry name" value="SOLUTE CARRIER FAMILY 2"/>
    <property type="match status" value="1"/>
</dbReference>
<evidence type="ECO:0000256" key="1">
    <source>
        <dbReference type="ARBA" id="ARBA00004141"/>
    </source>
</evidence>
<dbReference type="GO" id="GO:0016020">
    <property type="term" value="C:membrane"/>
    <property type="evidence" value="ECO:0007669"/>
    <property type="project" value="UniProtKB-SubCell"/>
</dbReference>
<reference evidence="7" key="1">
    <citation type="submission" date="2023-06" db="EMBL/GenBank/DDBJ databases">
        <title>Genomic analysis of the entomopathogenic nematode Steinernema hermaphroditum.</title>
        <authorList>
            <person name="Schwarz E.M."/>
            <person name="Heppert J.K."/>
            <person name="Baniya A."/>
            <person name="Schwartz H.T."/>
            <person name="Tan C.-H."/>
            <person name="Antoshechkin I."/>
            <person name="Sternberg P.W."/>
            <person name="Goodrich-Blair H."/>
            <person name="Dillman A.R."/>
        </authorList>
    </citation>
    <scope>NUCLEOTIDE SEQUENCE</scope>
    <source>
        <strain evidence="7">PS9179</strain>
        <tissue evidence="7">Whole animal</tissue>
    </source>
</reference>
<dbReference type="InterPro" id="IPR005828">
    <property type="entry name" value="MFS_sugar_transport-like"/>
</dbReference>
<keyword evidence="8" id="KW-1185">Reference proteome</keyword>
<accession>A0AA39HVF6</accession>
<protein>
    <recommendedName>
        <fullName evidence="6">Major facilitator superfamily (MFS) profile domain-containing protein</fullName>
    </recommendedName>
</protein>
<feature type="transmembrane region" description="Helical" evidence="5">
    <location>
        <begin position="357"/>
        <end position="379"/>
    </location>
</feature>
<evidence type="ECO:0000256" key="4">
    <source>
        <dbReference type="ARBA" id="ARBA00023136"/>
    </source>
</evidence>
<gene>
    <name evidence="7" type="ORF">QR680_006441</name>
</gene>
<feature type="transmembrane region" description="Helical" evidence="5">
    <location>
        <begin position="725"/>
        <end position="744"/>
    </location>
</feature>